<evidence type="ECO:0000256" key="9">
    <source>
        <dbReference type="ARBA" id="ARBA00022968"/>
    </source>
</evidence>
<evidence type="ECO:0000256" key="10">
    <source>
        <dbReference type="ARBA" id="ARBA00022989"/>
    </source>
</evidence>
<dbReference type="Proteomes" id="UP001175271">
    <property type="component" value="Unassembled WGS sequence"/>
</dbReference>
<keyword evidence="10" id="KW-1133">Transmembrane helix</keyword>
<proteinExistence type="inferred from homology"/>
<protein>
    <recommendedName>
        <fullName evidence="4">N-acetylgalactosaminide beta-1,3-galactosyltransferase</fullName>
        <ecNumber evidence="4">2.4.1.122</ecNumber>
    </recommendedName>
</protein>
<keyword evidence="5" id="KW-0328">Glycosyltransferase</keyword>
<comment type="pathway">
    <text evidence="2">Protein modification; protein glycosylation.</text>
</comment>
<evidence type="ECO:0000256" key="6">
    <source>
        <dbReference type="ARBA" id="ARBA00022679"/>
    </source>
</evidence>
<dbReference type="Pfam" id="PF02434">
    <property type="entry name" value="Fringe"/>
    <property type="match status" value="1"/>
</dbReference>
<evidence type="ECO:0000256" key="8">
    <source>
        <dbReference type="ARBA" id="ARBA00022741"/>
    </source>
</evidence>
<evidence type="ECO:0000259" key="12">
    <source>
        <dbReference type="Pfam" id="PF02434"/>
    </source>
</evidence>
<dbReference type="AlphaFoldDB" id="A0AA39HQ01"/>
<dbReference type="GO" id="GO:0016020">
    <property type="term" value="C:membrane"/>
    <property type="evidence" value="ECO:0007669"/>
    <property type="project" value="UniProtKB-SubCell"/>
</dbReference>
<evidence type="ECO:0000256" key="1">
    <source>
        <dbReference type="ARBA" id="ARBA00004606"/>
    </source>
</evidence>
<organism evidence="13 14">
    <name type="scientific">Steinernema hermaphroditum</name>
    <dbReference type="NCBI Taxonomy" id="289476"/>
    <lineage>
        <taxon>Eukaryota</taxon>
        <taxon>Metazoa</taxon>
        <taxon>Ecdysozoa</taxon>
        <taxon>Nematoda</taxon>
        <taxon>Chromadorea</taxon>
        <taxon>Rhabditida</taxon>
        <taxon>Tylenchina</taxon>
        <taxon>Panagrolaimomorpha</taxon>
        <taxon>Strongyloidoidea</taxon>
        <taxon>Steinernematidae</taxon>
        <taxon>Steinernema</taxon>
    </lineage>
</organism>
<sequence>MSPEGFLLAAPVYLMKGAGARVKTPNVRLLALCALTVSSAFFLVKYFLDHWSDPRSEELFQKAYIHTIATHHSSVHVSAKARSLPSKGDLFCFVLTVPKYHSVRVPAVNATWLRRCDHGEFFTSSEEGLDETIPYRTLFRHLDDSYETLFWKSKLALQYSYTRISPFFDWYLKADDDAYIIVENLKRFLAKLDPGLPYYIGFRMKPYLGKGYNSGGAGYVISRTAMGVFASKIFANSSLCAFNVYEDVGIGKCFEQVGIFPSDSRDSSGRQLFNPFTPTAMIRGGLDTEKMRQEWFVDDVRAGYDAISPEVISFHHLTSDMIEALEVAIYHIRISP</sequence>
<evidence type="ECO:0000256" key="2">
    <source>
        <dbReference type="ARBA" id="ARBA00004922"/>
    </source>
</evidence>
<evidence type="ECO:0000313" key="13">
    <source>
        <dbReference type="EMBL" id="KAK0409364.1"/>
    </source>
</evidence>
<dbReference type="GO" id="GO:0000166">
    <property type="term" value="F:nucleotide binding"/>
    <property type="evidence" value="ECO:0007669"/>
    <property type="project" value="UniProtKB-KW"/>
</dbReference>
<comment type="caution">
    <text evidence="13">The sequence shown here is derived from an EMBL/GenBank/DDBJ whole genome shotgun (WGS) entry which is preliminary data.</text>
</comment>
<dbReference type="EMBL" id="JAUCMV010000003">
    <property type="protein sequence ID" value="KAK0409364.1"/>
    <property type="molecule type" value="Genomic_DNA"/>
</dbReference>
<keyword evidence="8" id="KW-0547">Nucleotide-binding</keyword>
<keyword evidence="11" id="KW-0472">Membrane</keyword>
<dbReference type="InterPro" id="IPR003378">
    <property type="entry name" value="Fringe-like_glycosylTrfase"/>
</dbReference>
<accession>A0AA39HQ01</accession>
<dbReference type="PANTHER" id="PTHR23033">
    <property type="entry name" value="BETA1,3-GALACTOSYLTRANSFERASE"/>
    <property type="match status" value="1"/>
</dbReference>
<dbReference type="EC" id="2.4.1.122" evidence="4"/>
<evidence type="ECO:0000313" key="14">
    <source>
        <dbReference type="Proteomes" id="UP001175271"/>
    </source>
</evidence>
<comment type="similarity">
    <text evidence="3">Belongs to the glycosyltransferase 31 family. Beta3-Gal-T subfamily.</text>
</comment>
<evidence type="ECO:0000256" key="5">
    <source>
        <dbReference type="ARBA" id="ARBA00022676"/>
    </source>
</evidence>
<dbReference type="Gene3D" id="3.90.550.50">
    <property type="match status" value="1"/>
</dbReference>
<feature type="domain" description="Fringe-like glycosyltransferase" evidence="12">
    <location>
        <begin position="88"/>
        <end position="257"/>
    </location>
</feature>
<gene>
    <name evidence="13" type="ORF">QR680_004497</name>
</gene>
<keyword evidence="14" id="KW-1185">Reference proteome</keyword>
<keyword evidence="6" id="KW-0808">Transferase</keyword>
<evidence type="ECO:0000256" key="4">
    <source>
        <dbReference type="ARBA" id="ARBA00012557"/>
    </source>
</evidence>
<evidence type="ECO:0000256" key="3">
    <source>
        <dbReference type="ARBA" id="ARBA00006462"/>
    </source>
</evidence>
<dbReference type="GO" id="GO:0016263">
    <property type="term" value="F:glycoprotein-N-acetylgalactosamine 3-beta-galactosyltransferase activity"/>
    <property type="evidence" value="ECO:0007669"/>
    <property type="project" value="UniProtKB-EC"/>
</dbReference>
<keyword evidence="9" id="KW-0735">Signal-anchor</keyword>
<comment type="subcellular location">
    <subcellularLocation>
        <location evidence="1">Membrane</location>
        <topology evidence="1">Single-pass type II membrane protein</topology>
    </subcellularLocation>
</comment>
<keyword evidence="7" id="KW-0812">Transmembrane</keyword>
<dbReference type="InterPro" id="IPR026050">
    <property type="entry name" value="C1GALT1/C1GALT1_chp1"/>
</dbReference>
<evidence type="ECO:0000256" key="11">
    <source>
        <dbReference type="ARBA" id="ARBA00023136"/>
    </source>
</evidence>
<dbReference type="PANTHER" id="PTHR23033:SF12">
    <property type="entry name" value="GLYCOPROTEIN-N-ACETYLGALACTOSAMINE 3-BETA-GALACTOSYLTRANSFERASE 1-RELATED"/>
    <property type="match status" value="1"/>
</dbReference>
<reference evidence="13" key="1">
    <citation type="submission" date="2023-06" db="EMBL/GenBank/DDBJ databases">
        <title>Genomic analysis of the entomopathogenic nematode Steinernema hermaphroditum.</title>
        <authorList>
            <person name="Schwarz E.M."/>
            <person name="Heppert J.K."/>
            <person name="Baniya A."/>
            <person name="Schwartz H.T."/>
            <person name="Tan C.-H."/>
            <person name="Antoshechkin I."/>
            <person name="Sternberg P.W."/>
            <person name="Goodrich-Blair H."/>
            <person name="Dillman A.R."/>
        </authorList>
    </citation>
    <scope>NUCLEOTIDE SEQUENCE</scope>
    <source>
        <strain evidence="13">PS9179</strain>
        <tissue evidence="13">Whole animal</tissue>
    </source>
</reference>
<name>A0AA39HQ01_9BILA</name>
<evidence type="ECO:0000256" key="7">
    <source>
        <dbReference type="ARBA" id="ARBA00022692"/>
    </source>
</evidence>